<dbReference type="GO" id="GO:0006508">
    <property type="term" value="P:proteolysis"/>
    <property type="evidence" value="ECO:0007669"/>
    <property type="project" value="UniProtKB-KW"/>
</dbReference>
<dbReference type="PANTHER" id="PTHR12147:SF56">
    <property type="entry name" value="AMINOPEPTIDASE YDR415C-RELATED"/>
    <property type="match status" value="1"/>
</dbReference>
<dbReference type="Gene3D" id="3.40.630.10">
    <property type="entry name" value="Zn peptidases"/>
    <property type="match status" value="1"/>
</dbReference>
<keyword evidence="6 9" id="KW-0378">Hydrolase</keyword>
<evidence type="ECO:0000313" key="11">
    <source>
        <dbReference type="EMBL" id="OJA09159.1"/>
    </source>
</evidence>
<evidence type="ECO:0000256" key="5">
    <source>
        <dbReference type="ARBA" id="ARBA00022729"/>
    </source>
</evidence>
<dbReference type="EC" id="3.4.-.-" evidence="9"/>
<comment type="similarity">
    <text evidence="8">Belongs to the peptidase M28 family. M28E subfamily.</text>
</comment>
<organism evidence="11 12">
    <name type="scientific">Rhizopogon vesiculosus</name>
    <dbReference type="NCBI Taxonomy" id="180088"/>
    <lineage>
        <taxon>Eukaryota</taxon>
        <taxon>Fungi</taxon>
        <taxon>Dikarya</taxon>
        <taxon>Basidiomycota</taxon>
        <taxon>Agaricomycotina</taxon>
        <taxon>Agaricomycetes</taxon>
        <taxon>Agaricomycetidae</taxon>
        <taxon>Boletales</taxon>
        <taxon>Suillineae</taxon>
        <taxon>Rhizopogonaceae</taxon>
        <taxon>Rhizopogon</taxon>
    </lineage>
</organism>
<keyword evidence="4 9" id="KW-0479">Metal-binding</keyword>
<name>A0A1J8PKT3_9AGAM</name>
<dbReference type="GO" id="GO:0008235">
    <property type="term" value="F:metalloexopeptidase activity"/>
    <property type="evidence" value="ECO:0007669"/>
    <property type="project" value="InterPro"/>
</dbReference>
<dbReference type="AlphaFoldDB" id="A0A1J8PKT3"/>
<gene>
    <name evidence="11" type="ORF">AZE42_10694</name>
</gene>
<dbReference type="EMBL" id="LVVM01006007">
    <property type="protein sequence ID" value="OJA09159.1"/>
    <property type="molecule type" value="Genomic_DNA"/>
</dbReference>
<evidence type="ECO:0000256" key="6">
    <source>
        <dbReference type="ARBA" id="ARBA00022801"/>
    </source>
</evidence>
<protein>
    <recommendedName>
        <fullName evidence="9">Peptide hydrolase</fullName>
        <ecNumber evidence="9">3.4.-.-</ecNumber>
    </recommendedName>
</protein>
<dbReference type="InterPro" id="IPR045175">
    <property type="entry name" value="M28_fam"/>
</dbReference>
<evidence type="ECO:0000256" key="8">
    <source>
        <dbReference type="ARBA" id="ARBA00043962"/>
    </source>
</evidence>
<keyword evidence="7 9" id="KW-0862">Zinc</keyword>
<evidence type="ECO:0000259" key="10">
    <source>
        <dbReference type="Pfam" id="PF04389"/>
    </source>
</evidence>
<accession>A0A1J8PKT3</accession>
<dbReference type="InterPro" id="IPR007484">
    <property type="entry name" value="Peptidase_M28"/>
</dbReference>
<keyword evidence="5 9" id="KW-0732">Signal</keyword>
<dbReference type="Pfam" id="PF04389">
    <property type="entry name" value="Peptidase_M28"/>
    <property type="match status" value="1"/>
</dbReference>
<keyword evidence="12" id="KW-1185">Reference proteome</keyword>
<keyword evidence="3 9" id="KW-0645">Protease</keyword>
<dbReference type="GO" id="GO:0046872">
    <property type="term" value="F:metal ion binding"/>
    <property type="evidence" value="ECO:0007669"/>
    <property type="project" value="UniProtKB-KW"/>
</dbReference>
<feature type="chain" id="PRO_5011817363" description="Peptide hydrolase" evidence="9">
    <location>
        <begin position="20"/>
        <end position="893"/>
    </location>
</feature>
<dbReference type="GO" id="GO:0004177">
    <property type="term" value="F:aminopeptidase activity"/>
    <property type="evidence" value="ECO:0007669"/>
    <property type="project" value="UniProtKB-KW"/>
</dbReference>
<dbReference type="OrthoDB" id="2214at2759"/>
<evidence type="ECO:0000256" key="3">
    <source>
        <dbReference type="ARBA" id="ARBA00022670"/>
    </source>
</evidence>
<proteinExistence type="inferred from homology"/>
<reference evidence="11 12" key="1">
    <citation type="submission" date="2016-03" db="EMBL/GenBank/DDBJ databases">
        <title>Comparative genomics of the ectomycorrhizal sister species Rhizopogon vinicolor and Rhizopogon vesiculosus (Basidiomycota: Boletales) reveals a divergence of the mating type B locus.</title>
        <authorList>
            <person name="Mujic A.B."/>
            <person name="Kuo A."/>
            <person name="Tritt A."/>
            <person name="Lipzen A."/>
            <person name="Chen C."/>
            <person name="Johnson J."/>
            <person name="Sharma A."/>
            <person name="Barry K."/>
            <person name="Grigoriev I.V."/>
            <person name="Spatafora J.W."/>
        </authorList>
    </citation>
    <scope>NUCLEOTIDE SEQUENCE [LARGE SCALE GENOMIC DNA]</scope>
    <source>
        <strain evidence="11 12">AM-OR11-056</strain>
    </source>
</reference>
<evidence type="ECO:0000313" key="12">
    <source>
        <dbReference type="Proteomes" id="UP000183567"/>
    </source>
</evidence>
<evidence type="ECO:0000256" key="2">
    <source>
        <dbReference type="ARBA" id="ARBA00022438"/>
    </source>
</evidence>
<keyword evidence="2" id="KW-0031">Aminopeptidase</keyword>
<dbReference type="PANTHER" id="PTHR12147">
    <property type="entry name" value="METALLOPEPTIDASE M28 FAMILY MEMBER"/>
    <property type="match status" value="1"/>
</dbReference>
<dbReference type="SUPFAM" id="SSF53187">
    <property type="entry name" value="Zn-dependent exopeptidases"/>
    <property type="match status" value="1"/>
</dbReference>
<feature type="signal peptide" evidence="9">
    <location>
        <begin position="1"/>
        <end position="19"/>
    </location>
</feature>
<dbReference type="Proteomes" id="UP000183567">
    <property type="component" value="Unassembled WGS sequence"/>
</dbReference>
<evidence type="ECO:0000256" key="4">
    <source>
        <dbReference type="ARBA" id="ARBA00022723"/>
    </source>
</evidence>
<comment type="caution">
    <text evidence="11">The sequence shown here is derived from an EMBL/GenBank/DDBJ whole genome shotgun (WGS) entry which is preliminary data.</text>
</comment>
<sequence length="893" mass="100273">MKTFAPLYTLLSLLSVSAAILEPPQEVLGRLEIDVLTDGDRDAIIEQLLTTYDDDPVHVMRILDPDHASELDSPRLLQVFGADAVWMTEGDKLRLRQQGLGFIDLTDHQDLHACHEPAESTWPTLQYQEKVKSVTKLLSRNEMKNNLANLTSFHNRYYRSELGVKSSRWLYNQILNIVSTAPPGVRLSVETFTHTFPQPSVIARFEPFFGRSSPNPTIALPRIIVGAHQDSANYRFPLLPAPGADDDGSGTVTILEAFRALVQAGFAPERPVEFHWYAAEEAGLLGSQEVASEYKQLKKEVGAMIQFDMTAYVPQGEIPVVTFITTDVDSHLTNWTMTLAEEYCTSIVGGAKLFAGAGSDHMSWHRAGFPAICAAEGDPFRTFNPYIHTSGDRMDLANGEFSFEHALEFAKVAVGCDLLQRAIRALHGSMADLRLLVTNLPPSREHKVLVLPVFHALLDASRIPEVIRIDSIEEIPNILLAKESFLGVTKVCGDFEAGAHNKEEVDIIVTRFLTSKWDILFPWMQYFAHQLFATWRSPSMDAIFMTMFDAVRNSIQLMSGVTTLSGFHAIATAISCAWPKFVSDSIHKYPAREISRVELVERRGLMRMAFRYVNFVLHHADNSVSALDEALKSDLLESILRAINIPSHNYGMEQPLREPALETLFILPQFFGSVTIMKKLQCRQELLWTRADSFVDPVLGSRWHAVASVALPLLKLQLKANTHCKPFFAKKCGAPDVSDWEDHTFWCDCLQAALGCLDSRDMRRSLPLLATLEDFYCSHEKYREGIEKLTLIAREKHPDLDLVLLVDARAFPVEFDVITTQKASQLGVLRGVPPSIFTAFIMADDRSKGGQPAIRILRLKYGQKCWDLFSPGFTLRGGFDARFIPLRRAHETR</sequence>
<comment type="cofactor">
    <cofactor evidence="1">
        <name>Zn(2+)</name>
        <dbReference type="ChEBI" id="CHEBI:29105"/>
    </cofactor>
</comment>
<evidence type="ECO:0000256" key="9">
    <source>
        <dbReference type="RuleBase" id="RU361240"/>
    </source>
</evidence>
<feature type="domain" description="Peptidase M28" evidence="10">
    <location>
        <begin position="222"/>
        <end position="396"/>
    </location>
</feature>
<dbReference type="STRING" id="180088.A0A1J8PKT3"/>
<evidence type="ECO:0000256" key="7">
    <source>
        <dbReference type="ARBA" id="ARBA00022833"/>
    </source>
</evidence>
<evidence type="ECO:0000256" key="1">
    <source>
        <dbReference type="ARBA" id="ARBA00001947"/>
    </source>
</evidence>